<dbReference type="PANTHER" id="PTHR10201:SF213">
    <property type="entry name" value="METALLOENDOPROTEINASE 2-MMP-LIKE"/>
    <property type="match status" value="1"/>
</dbReference>
<dbReference type="EMBL" id="SSTD01015940">
    <property type="protein sequence ID" value="TYK01917.1"/>
    <property type="molecule type" value="Genomic_DNA"/>
</dbReference>
<evidence type="ECO:0000256" key="4">
    <source>
        <dbReference type="ARBA" id="ARBA00022801"/>
    </source>
</evidence>
<dbReference type="InterPro" id="IPR006026">
    <property type="entry name" value="Peptidase_Metallo"/>
</dbReference>
<organism evidence="11 12">
    <name type="scientific">Cucumis melo var. makuwa</name>
    <name type="common">Oriental melon</name>
    <dbReference type="NCBI Taxonomy" id="1194695"/>
    <lineage>
        <taxon>Eukaryota</taxon>
        <taxon>Viridiplantae</taxon>
        <taxon>Streptophyta</taxon>
        <taxon>Embryophyta</taxon>
        <taxon>Tracheophyta</taxon>
        <taxon>Spermatophyta</taxon>
        <taxon>Magnoliopsida</taxon>
        <taxon>eudicotyledons</taxon>
        <taxon>Gunneridae</taxon>
        <taxon>Pentapetalae</taxon>
        <taxon>rosids</taxon>
        <taxon>fabids</taxon>
        <taxon>Cucurbitales</taxon>
        <taxon>Cucurbitaceae</taxon>
        <taxon>Benincaseae</taxon>
        <taxon>Cucumis</taxon>
    </lineage>
</organism>
<dbReference type="InterPro" id="IPR021190">
    <property type="entry name" value="Pept_M10A"/>
</dbReference>
<dbReference type="InterPro" id="IPR001818">
    <property type="entry name" value="Pept_M10_metallopeptidase"/>
</dbReference>
<dbReference type="GO" id="GO:0031012">
    <property type="term" value="C:extracellular matrix"/>
    <property type="evidence" value="ECO:0007669"/>
    <property type="project" value="InterPro"/>
</dbReference>
<keyword evidence="5 8" id="KW-0862">Zinc</keyword>
<dbReference type="InterPro" id="IPR024079">
    <property type="entry name" value="MetalloPept_cat_dom_sf"/>
</dbReference>
<dbReference type="Gene3D" id="3.40.390.10">
    <property type="entry name" value="Collagenase (Catalytic Domain)"/>
    <property type="match status" value="1"/>
</dbReference>
<evidence type="ECO:0000256" key="6">
    <source>
        <dbReference type="ARBA" id="ARBA00023049"/>
    </source>
</evidence>
<evidence type="ECO:0000256" key="3">
    <source>
        <dbReference type="ARBA" id="ARBA00022723"/>
    </source>
</evidence>
<feature type="binding site" description="in inhibited form" evidence="8">
    <location>
        <position position="62"/>
    </location>
    <ligand>
        <name>Zn(2+)</name>
        <dbReference type="ChEBI" id="CHEBI:29105"/>
        <label>2</label>
        <note>catalytic</note>
    </ligand>
</feature>
<dbReference type="PRINTS" id="PR00138">
    <property type="entry name" value="MATRIXIN"/>
</dbReference>
<proteinExistence type="inferred from homology"/>
<feature type="binding site" evidence="8">
    <location>
        <position position="128"/>
    </location>
    <ligand>
        <name>Zn(2+)</name>
        <dbReference type="ChEBI" id="CHEBI:29105"/>
        <label>1</label>
    </ligand>
</feature>
<reference evidence="11 12" key="1">
    <citation type="submission" date="2019-08" db="EMBL/GenBank/DDBJ databases">
        <title>Draft genome sequences of two oriental melons (Cucumis melo L. var makuwa).</title>
        <authorList>
            <person name="Kwon S.-Y."/>
        </authorList>
    </citation>
    <scope>NUCLEOTIDE SEQUENCE [LARGE SCALE GENOMIC DNA]</scope>
    <source>
        <strain evidence="12">cv. Chang Bougi</strain>
        <tissue evidence="11">Leaf</tissue>
    </source>
</reference>
<keyword evidence="2" id="KW-0645">Protease</keyword>
<evidence type="ECO:0000256" key="2">
    <source>
        <dbReference type="ARBA" id="ARBA00022670"/>
    </source>
</evidence>
<comment type="caution">
    <text evidence="11">The sequence shown here is derived from an EMBL/GenBank/DDBJ whole genome shotgun (WGS) entry which is preliminary data.</text>
</comment>
<dbReference type="GO" id="GO:0006508">
    <property type="term" value="P:proteolysis"/>
    <property type="evidence" value="ECO:0007669"/>
    <property type="project" value="UniProtKB-KW"/>
</dbReference>
<dbReference type="AlphaFoldDB" id="A0A5D3BR95"/>
<feature type="binding site" evidence="8">
    <location>
        <position position="141"/>
    </location>
    <ligand>
        <name>Zn(2+)</name>
        <dbReference type="ChEBI" id="CHEBI:29105"/>
        <label>1</label>
    </ligand>
</feature>
<protein>
    <submittedName>
        <fullName evidence="11">Metalloendoproteinase 2-MMP-like</fullName>
    </submittedName>
</protein>
<feature type="binding site" evidence="8">
    <location>
        <position position="151"/>
    </location>
    <ligand>
        <name>Zn(2+)</name>
        <dbReference type="ChEBI" id="CHEBI:29105"/>
        <label>1</label>
    </ligand>
</feature>
<feature type="region of interest" description="Disordered" evidence="9">
    <location>
        <begin position="304"/>
        <end position="331"/>
    </location>
</feature>
<dbReference type="GO" id="GO:0008270">
    <property type="term" value="F:zinc ion binding"/>
    <property type="evidence" value="ECO:0007669"/>
    <property type="project" value="InterPro"/>
</dbReference>
<keyword evidence="6" id="KW-0482">Metalloprotease</keyword>
<feature type="binding site" evidence="8">
    <location>
        <position position="126"/>
    </location>
    <ligand>
        <name>Zn(2+)</name>
        <dbReference type="ChEBI" id="CHEBI:29105"/>
        <label>1</label>
    </ligand>
</feature>
<comment type="similarity">
    <text evidence="1">Belongs to the peptidase M10A family. Matrix metalloproteinases (MMPs) subfamily.</text>
</comment>
<dbReference type="GO" id="GO:0030574">
    <property type="term" value="P:collagen catabolic process"/>
    <property type="evidence" value="ECO:0007669"/>
    <property type="project" value="TreeGrafter"/>
</dbReference>
<feature type="domain" description="Peptidase metallopeptidase" evidence="10">
    <location>
        <begin position="64"/>
        <end position="223"/>
    </location>
</feature>
<feature type="compositionally biased region" description="Low complexity" evidence="9">
    <location>
        <begin position="305"/>
        <end position="319"/>
    </location>
</feature>
<evidence type="ECO:0000313" key="11">
    <source>
        <dbReference type="EMBL" id="TYK01917.1"/>
    </source>
</evidence>
<evidence type="ECO:0000259" key="10">
    <source>
        <dbReference type="SMART" id="SM00235"/>
    </source>
</evidence>
<evidence type="ECO:0000256" key="9">
    <source>
        <dbReference type="SAM" id="MobiDB-lite"/>
    </source>
</evidence>
<feature type="binding site" evidence="8">
    <location>
        <position position="185"/>
    </location>
    <ligand>
        <name>Zn(2+)</name>
        <dbReference type="ChEBI" id="CHEBI:29105"/>
        <label>2</label>
        <note>catalytic</note>
    </ligand>
</feature>
<evidence type="ECO:0000313" key="12">
    <source>
        <dbReference type="Proteomes" id="UP000321947"/>
    </source>
</evidence>
<keyword evidence="3 8" id="KW-0479">Metal-binding</keyword>
<dbReference type="Proteomes" id="UP000321947">
    <property type="component" value="Unassembled WGS sequence"/>
</dbReference>
<dbReference type="InterPro" id="IPR036365">
    <property type="entry name" value="PGBD-like_sf"/>
</dbReference>
<feature type="active site" evidence="7">
    <location>
        <position position="176"/>
    </location>
</feature>
<feature type="binding site" evidence="8">
    <location>
        <position position="179"/>
    </location>
    <ligand>
        <name>Zn(2+)</name>
        <dbReference type="ChEBI" id="CHEBI:29105"/>
        <label>2</label>
        <note>catalytic</note>
    </ligand>
</feature>
<dbReference type="Pfam" id="PF01471">
    <property type="entry name" value="PG_binding_1"/>
    <property type="match status" value="1"/>
</dbReference>
<dbReference type="SUPFAM" id="SSF47090">
    <property type="entry name" value="PGBD-like"/>
    <property type="match status" value="1"/>
</dbReference>
<dbReference type="PANTHER" id="PTHR10201">
    <property type="entry name" value="MATRIX METALLOPROTEINASE"/>
    <property type="match status" value="1"/>
</dbReference>
<evidence type="ECO:0000256" key="1">
    <source>
        <dbReference type="ARBA" id="ARBA00009614"/>
    </source>
</evidence>
<sequence length="542" mass="61455">MHLQRYGYLSKNYNIIDTNGAYNNAFDDHLESAIKKYQKFFKLPESGILDMETLHQMSQTRCSVPDIFENNDNETNVTTSNLHIGKFKESVRMAFEIWYGRSRFNFIEVNENKGGNIRISFERGVHGDYHPLTNDTKTLAHTFAPTDGRFHFNADKPFSVEATYGAYHLKTVALHELGHAFGLAHSPSEDSIVFPTIPTNVEKDLDTDDIKEVDDVENKYLNVLEIVVSHRVDEHIKNDTLCRTDIDSTIVERSIVRHVIDDFIDDVDEHLSHASGTNTMLSFPSGFNEVDVMFLEFVEELDNPTGGSSSVGDNSVDTSQPSATSTPKRRAQSRLLEWERYVIVNGRISMMIAPGTEKPTSPHVVRFSQAIGLCMRKTFLVRYLKWEDVDREYIEVIKCDFQNQMLELQSQPTPEDTQPLSRDEICKTEEIAATFAEALVVEIVVAIVDVDAIVLAAMTKMTVLLSALCSFSLEHGEFLLRHDPKNDAVEEQVEIWTDFDFLSEFGSSKTVVDDAEFPVFFGVPAVKIEFRKLEKLPPDGLK</sequence>
<dbReference type="SUPFAM" id="SSF55486">
    <property type="entry name" value="Metalloproteases ('zincins'), catalytic domain"/>
    <property type="match status" value="1"/>
</dbReference>
<accession>A0A5D3BR95</accession>
<dbReference type="GO" id="GO:0004222">
    <property type="term" value="F:metalloendopeptidase activity"/>
    <property type="evidence" value="ECO:0007669"/>
    <property type="project" value="InterPro"/>
</dbReference>
<dbReference type="SMART" id="SM00235">
    <property type="entry name" value="ZnMc"/>
    <property type="match status" value="1"/>
</dbReference>
<dbReference type="GO" id="GO:0030198">
    <property type="term" value="P:extracellular matrix organization"/>
    <property type="evidence" value="ECO:0007669"/>
    <property type="project" value="TreeGrafter"/>
</dbReference>
<dbReference type="InterPro" id="IPR002477">
    <property type="entry name" value="Peptidoglycan-bd-like"/>
</dbReference>
<comment type="cofactor">
    <cofactor evidence="8">
        <name>Zn(2+)</name>
        <dbReference type="ChEBI" id="CHEBI:29105"/>
    </cofactor>
    <text evidence="8">Binds 2 Zn(2+) ions per subunit.</text>
</comment>
<feature type="binding site" evidence="8">
    <location>
        <position position="175"/>
    </location>
    <ligand>
        <name>Zn(2+)</name>
        <dbReference type="ChEBI" id="CHEBI:29105"/>
        <label>2</label>
        <note>catalytic</note>
    </ligand>
</feature>
<name>A0A5D3BR95_CUCMM</name>
<evidence type="ECO:0000256" key="7">
    <source>
        <dbReference type="PIRSR" id="PIRSR621190-1"/>
    </source>
</evidence>
<dbReference type="Pfam" id="PF00413">
    <property type="entry name" value="Peptidase_M10"/>
    <property type="match status" value="1"/>
</dbReference>
<gene>
    <name evidence="11" type="ORF">E5676_scaffold808G00030</name>
</gene>
<evidence type="ECO:0000256" key="5">
    <source>
        <dbReference type="ARBA" id="ARBA00022833"/>
    </source>
</evidence>
<evidence type="ECO:0000256" key="8">
    <source>
        <dbReference type="PIRSR" id="PIRSR621190-2"/>
    </source>
</evidence>
<keyword evidence="4" id="KW-0378">Hydrolase</keyword>